<name>A0ABT9VD56_9BACI</name>
<dbReference type="PANTHER" id="PTHR43201">
    <property type="entry name" value="ACYL-COA SYNTHETASE"/>
    <property type="match status" value="1"/>
</dbReference>
<organism evidence="4 5">
    <name type="scientific">Alkalibacillus salilacus</name>
    <dbReference type="NCBI Taxonomy" id="284582"/>
    <lineage>
        <taxon>Bacteria</taxon>
        <taxon>Bacillati</taxon>
        <taxon>Bacillota</taxon>
        <taxon>Bacilli</taxon>
        <taxon>Bacillales</taxon>
        <taxon>Bacillaceae</taxon>
        <taxon>Alkalibacillus</taxon>
    </lineage>
</organism>
<proteinExistence type="inferred from homology"/>
<reference evidence="4 5" key="1">
    <citation type="submission" date="2023-07" db="EMBL/GenBank/DDBJ databases">
        <title>Genomic Encyclopedia of Type Strains, Phase IV (KMG-IV): sequencing the most valuable type-strain genomes for metagenomic binning, comparative biology and taxonomic classification.</title>
        <authorList>
            <person name="Goeker M."/>
        </authorList>
    </citation>
    <scope>NUCLEOTIDE SEQUENCE [LARGE SCALE GENOMIC DNA]</scope>
    <source>
        <strain evidence="4 5">DSM 16460</strain>
    </source>
</reference>
<evidence type="ECO:0000259" key="3">
    <source>
        <dbReference type="Pfam" id="PF13193"/>
    </source>
</evidence>
<accession>A0ABT9VD56</accession>
<dbReference type="SUPFAM" id="SSF56801">
    <property type="entry name" value="Acetyl-CoA synthetase-like"/>
    <property type="match status" value="1"/>
</dbReference>
<dbReference type="GO" id="GO:0016874">
    <property type="term" value="F:ligase activity"/>
    <property type="evidence" value="ECO:0007669"/>
    <property type="project" value="UniProtKB-KW"/>
</dbReference>
<dbReference type="InterPro" id="IPR045851">
    <property type="entry name" value="AMP-bd_C_sf"/>
</dbReference>
<protein>
    <submittedName>
        <fullName evidence="4">Fatty-acyl-CoA synthase</fullName>
        <ecNumber evidence="4">6.2.1.-</ecNumber>
    </submittedName>
</protein>
<comment type="caution">
    <text evidence="4">The sequence shown here is derived from an EMBL/GenBank/DDBJ whole genome shotgun (WGS) entry which is preliminary data.</text>
</comment>
<dbReference type="EMBL" id="JAUSTQ010000003">
    <property type="protein sequence ID" value="MDQ0158905.1"/>
    <property type="molecule type" value="Genomic_DNA"/>
</dbReference>
<keyword evidence="2 4" id="KW-0436">Ligase</keyword>
<dbReference type="Gene3D" id="3.30.300.30">
    <property type="match status" value="1"/>
</dbReference>
<gene>
    <name evidence="4" type="ORF">J2S77_000869</name>
</gene>
<feature type="domain" description="AMP-binding enzyme C-terminal" evidence="3">
    <location>
        <begin position="12"/>
        <end position="84"/>
    </location>
</feature>
<dbReference type="InterPro" id="IPR025110">
    <property type="entry name" value="AMP-bd_C"/>
</dbReference>
<comment type="similarity">
    <text evidence="1">Belongs to the ATP-dependent AMP-binding enzyme family.</text>
</comment>
<sequence length="103" mass="11985">MQHEQIPESYQLEQFIASHEQVEDAKVVFIPDAKQGELVIAWVIPNDNLITEQSIRAYCELREDHDKPDYVLFTDEFPTTPSGKIQKIRLKEVAQEQLGIQFE</sequence>
<dbReference type="Proteomes" id="UP001224359">
    <property type="component" value="Unassembled WGS sequence"/>
</dbReference>
<dbReference type="PANTHER" id="PTHR43201:SF5">
    <property type="entry name" value="MEDIUM-CHAIN ACYL-COA LIGASE ACSF2, MITOCHONDRIAL"/>
    <property type="match status" value="1"/>
</dbReference>
<dbReference type="EC" id="6.2.1.-" evidence="4"/>
<evidence type="ECO:0000256" key="2">
    <source>
        <dbReference type="ARBA" id="ARBA00022598"/>
    </source>
</evidence>
<dbReference type="RefSeq" id="WP_306974984.1">
    <property type="nucleotide sequence ID" value="NZ_JAUSTQ010000003.1"/>
</dbReference>
<evidence type="ECO:0000313" key="5">
    <source>
        <dbReference type="Proteomes" id="UP001224359"/>
    </source>
</evidence>
<dbReference type="Pfam" id="PF13193">
    <property type="entry name" value="AMP-binding_C"/>
    <property type="match status" value="1"/>
</dbReference>
<evidence type="ECO:0000313" key="4">
    <source>
        <dbReference type="EMBL" id="MDQ0158905.1"/>
    </source>
</evidence>
<evidence type="ECO:0000256" key="1">
    <source>
        <dbReference type="ARBA" id="ARBA00006432"/>
    </source>
</evidence>
<keyword evidence="5" id="KW-1185">Reference proteome</keyword>